<dbReference type="EMBL" id="DS113445">
    <property type="protein sequence ID" value="EAY05590.1"/>
    <property type="molecule type" value="Genomic_DNA"/>
</dbReference>
<reference evidence="1" key="2">
    <citation type="journal article" date="2007" name="Science">
        <title>Draft genome sequence of the sexually transmitted pathogen Trichomonas vaginalis.</title>
        <authorList>
            <person name="Carlton J.M."/>
            <person name="Hirt R.P."/>
            <person name="Silva J.C."/>
            <person name="Delcher A.L."/>
            <person name="Schatz M."/>
            <person name="Zhao Q."/>
            <person name="Wortman J.R."/>
            <person name="Bidwell S.L."/>
            <person name="Alsmark U.C.M."/>
            <person name="Besteiro S."/>
            <person name="Sicheritz-Ponten T."/>
            <person name="Noel C.J."/>
            <person name="Dacks J.B."/>
            <person name="Foster P.G."/>
            <person name="Simillion C."/>
            <person name="Van de Peer Y."/>
            <person name="Miranda-Saavedra D."/>
            <person name="Barton G.J."/>
            <person name="Westrop G.D."/>
            <person name="Mueller S."/>
            <person name="Dessi D."/>
            <person name="Fiori P.L."/>
            <person name="Ren Q."/>
            <person name="Paulsen I."/>
            <person name="Zhang H."/>
            <person name="Bastida-Corcuera F.D."/>
            <person name="Simoes-Barbosa A."/>
            <person name="Brown M.T."/>
            <person name="Hayes R.D."/>
            <person name="Mukherjee M."/>
            <person name="Okumura C.Y."/>
            <person name="Schneider R."/>
            <person name="Smith A.J."/>
            <person name="Vanacova S."/>
            <person name="Villalvazo M."/>
            <person name="Haas B.J."/>
            <person name="Pertea M."/>
            <person name="Feldblyum T.V."/>
            <person name="Utterback T.R."/>
            <person name="Shu C.L."/>
            <person name="Osoegawa K."/>
            <person name="de Jong P.J."/>
            <person name="Hrdy I."/>
            <person name="Horvathova L."/>
            <person name="Zubacova Z."/>
            <person name="Dolezal P."/>
            <person name="Malik S.B."/>
            <person name="Logsdon J.M. Jr."/>
            <person name="Henze K."/>
            <person name="Gupta A."/>
            <person name="Wang C.C."/>
            <person name="Dunne R.L."/>
            <person name="Upcroft J.A."/>
            <person name="Upcroft P."/>
            <person name="White O."/>
            <person name="Salzberg S.L."/>
            <person name="Tang P."/>
            <person name="Chiu C.-H."/>
            <person name="Lee Y.-S."/>
            <person name="Embley T.M."/>
            <person name="Coombs G.H."/>
            <person name="Mottram J.C."/>
            <person name="Tachezy J."/>
            <person name="Fraser-Liggett C.M."/>
            <person name="Johnson P.J."/>
        </authorList>
    </citation>
    <scope>NUCLEOTIDE SEQUENCE [LARGE SCALE GENOMIC DNA]</scope>
    <source>
        <strain evidence="1">G3</strain>
    </source>
</reference>
<keyword evidence="2" id="KW-1185">Reference proteome</keyword>
<dbReference type="Proteomes" id="UP000001542">
    <property type="component" value="Unassembled WGS sequence"/>
</dbReference>
<protein>
    <submittedName>
        <fullName evidence="1">Uncharacterized protein</fullName>
    </submittedName>
</protein>
<dbReference type="AlphaFoldDB" id="A2EP52"/>
<evidence type="ECO:0000313" key="2">
    <source>
        <dbReference type="Proteomes" id="UP000001542"/>
    </source>
</evidence>
<dbReference type="VEuPathDB" id="TrichDB:TVAG_300720"/>
<dbReference type="VEuPathDB" id="TrichDB:TVAGG3_0154930"/>
<evidence type="ECO:0000313" key="1">
    <source>
        <dbReference type="EMBL" id="EAY05590.1"/>
    </source>
</evidence>
<gene>
    <name evidence="1" type="ORF">TVAG_300720</name>
</gene>
<name>A2EP52_TRIV3</name>
<reference evidence="1" key="1">
    <citation type="submission" date="2006-10" db="EMBL/GenBank/DDBJ databases">
        <authorList>
            <person name="Amadeo P."/>
            <person name="Zhao Q."/>
            <person name="Wortman J."/>
            <person name="Fraser-Liggett C."/>
            <person name="Carlton J."/>
        </authorList>
    </citation>
    <scope>NUCLEOTIDE SEQUENCE</scope>
    <source>
        <strain evidence="1">G3</strain>
    </source>
</reference>
<sequence length="70" mass="7966">MTDDEEVIYNIQQQIRPGTNVDAVFSKARTANDLCMIFDRLGISYDENQIRKMVAKQGIIGFFYSITSNA</sequence>
<proteinExistence type="predicted"/>
<accession>A2EP52</accession>
<dbReference type="SMR" id="A2EP52"/>
<dbReference type="KEGG" id="tva:4763456"/>
<dbReference type="RefSeq" id="XP_001317813.1">
    <property type="nucleotide sequence ID" value="XM_001317778.1"/>
</dbReference>
<organism evidence="1 2">
    <name type="scientific">Trichomonas vaginalis (strain ATCC PRA-98 / G3)</name>
    <dbReference type="NCBI Taxonomy" id="412133"/>
    <lineage>
        <taxon>Eukaryota</taxon>
        <taxon>Metamonada</taxon>
        <taxon>Parabasalia</taxon>
        <taxon>Trichomonadida</taxon>
        <taxon>Trichomonadidae</taxon>
        <taxon>Trichomonas</taxon>
    </lineage>
</organism>
<dbReference type="InParanoid" id="A2EP52"/>